<accession>A0A7G8P6Q9</accession>
<dbReference type="AlphaFoldDB" id="A0A7G8P6Q9"/>
<protein>
    <submittedName>
        <fullName evidence="1">Uncharacterized protein</fullName>
    </submittedName>
</protein>
<reference evidence="1 2" key="1">
    <citation type="submission" date="2020-07" db="EMBL/GenBank/DDBJ databases">
        <title>Draft genome sequence of four isobutane-metabolizing strains capable of cometabolically degrading diverse ether contaminants.</title>
        <authorList>
            <person name="Chen W."/>
            <person name="Faulkner N."/>
            <person name="Smith C."/>
            <person name="Hyman M."/>
        </authorList>
    </citation>
    <scope>NUCLEOTIDE SEQUENCE [LARGE SCALE GENOMIC DNA]</scope>
    <source>
        <strain evidence="1 2">2A</strain>
        <plasmid evidence="1 2">unnamed2</plasmid>
    </source>
</reference>
<gene>
    <name evidence="1" type="ORF">HZU40_00035</name>
</gene>
<dbReference type="Proteomes" id="UP000515498">
    <property type="component" value="Plasmid unnamed2"/>
</dbReference>
<dbReference type="KEGG" id="mflu:HZU40_00035"/>
<name>A0A7G8P6Q9_9MYCO</name>
<evidence type="ECO:0000313" key="2">
    <source>
        <dbReference type="Proteomes" id="UP000515498"/>
    </source>
</evidence>
<keyword evidence="1" id="KW-0614">Plasmid</keyword>
<proteinExistence type="predicted"/>
<geneLocation type="plasmid" evidence="1 2">
    <name>unnamed2</name>
</geneLocation>
<dbReference type="EMBL" id="CP059893">
    <property type="protein sequence ID" value="QNJ90025.1"/>
    <property type="molecule type" value="Genomic_DNA"/>
</dbReference>
<organism evidence="1 2">
    <name type="scientific">Mycolicibacterium fluoranthenivorans</name>
    <dbReference type="NCBI Taxonomy" id="258505"/>
    <lineage>
        <taxon>Bacteria</taxon>
        <taxon>Bacillati</taxon>
        <taxon>Actinomycetota</taxon>
        <taxon>Actinomycetes</taxon>
        <taxon>Mycobacteriales</taxon>
        <taxon>Mycobacteriaceae</taxon>
        <taxon>Mycolicibacterium</taxon>
    </lineage>
</organism>
<sequence length="220" mass="23458">MHVGAYRFGIGAGGSDWRWHAVDLEIVGPRMADAVAGGGQRGDVEVFSVCGTRAELVRRLGQFTYGSRWLSQRRCERCGWVVALNRGTVEAEIELHVGAAGDGDTGLLRQVFTSVLADVAPGRDAESGHRSDLLAHAALHRPTAIVCERCSERSSVAEVHGHGVTVCPQAQLVCGECTFTAGRWAGEREGLSTGECVVPAPCSVLVALARHYEIPVGGRR</sequence>
<evidence type="ECO:0000313" key="1">
    <source>
        <dbReference type="EMBL" id="QNJ90025.1"/>
    </source>
</evidence>